<dbReference type="SUPFAM" id="SSF52374">
    <property type="entry name" value="Nucleotidylyl transferase"/>
    <property type="match status" value="1"/>
</dbReference>
<evidence type="ECO:0000256" key="9">
    <source>
        <dbReference type="ARBA" id="ARBA00023027"/>
    </source>
</evidence>
<name>A0A9X3YJE0_9GAMM</name>
<dbReference type="PANTHER" id="PTHR39321">
    <property type="entry name" value="NICOTINATE-NUCLEOTIDE ADENYLYLTRANSFERASE-RELATED"/>
    <property type="match status" value="1"/>
</dbReference>
<dbReference type="NCBIfam" id="NF000839">
    <property type="entry name" value="PRK00071.1-1"/>
    <property type="match status" value="1"/>
</dbReference>
<comment type="catalytic activity">
    <reaction evidence="10 11">
        <text>nicotinate beta-D-ribonucleotide + ATP + H(+) = deamido-NAD(+) + diphosphate</text>
        <dbReference type="Rhea" id="RHEA:22860"/>
        <dbReference type="ChEBI" id="CHEBI:15378"/>
        <dbReference type="ChEBI" id="CHEBI:30616"/>
        <dbReference type="ChEBI" id="CHEBI:33019"/>
        <dbReference type="ChEBI" id="CHEBI:57502"/>
        <dbReference type="ChEBI" id="CHEBI:58437"/>
        <dbReference type="EC" id="2.7.7.18"/>
    </reaction>
</comment>
<dbReference type="Gene3D" id="3.40.50.620">
    <property type="entry name" value="HUPs"/>
    <property type="match status" value="1"/>
</dbReference>
<evidence type="ECO:0000256" key="3">
    <source>
        <dbReference type="ARBA" id="ARBA00009014"/>
    </source>
</evidence>
<dbReference type="GO" id="GO:0005524">
    <property type="term" value="F:ATP binding"/>
    <property type="evidence" value="ECO:0007669"/>
    <property type="project" value="UniProtKB-KW"/>
</dbReference>
<organism evidence="13 14">
    <name type="scientific">Tahibacter soli</name>
    <dbReference type="NCBI Taxonomy" id="2983605"/>
    <lineage>
        <taxon>Bacteria</taxon>
        <taxon>Pseudomonadati</taxon>
        <taxon>Pseudomonadota</taxon>
        <taxon>Gammaproteobacteria</taxon>
        <taxon>Lysobacterales</taxon>
        <taxon>Rhodanobacteraceae</taxon>
        <taxon>Tahibacter</taxon>
    </lineage>
</organism>
<dbReference type="InterPro" id="IPR005248">
    <property type="entry name" value="NadD/NMNAT"/>
</dbReference>
<comment type="similarity">
    <text evidence="3 11">Belongs to the NadD family.</text>
</comment>
<evidence type="ECO:0000256" key="5">
    <source>
        <dbReference type="ARBA" id="ARBA00022679"/>
    </source>
</evidence>
<comment type="pathway">
    <text evidence="2 11">Cofactor biosynthesis; NAD(+) biosynthesis; deamido-NAD(+) from nicotinate D-ribonucleotide: step 1/1.</text>
</comment>
<keyword evidence="8 11" id="KW-0067">ATP-binding</keyword>
<dbReference type="Proteomes" id="UP001139971">
    <property type="component" value="Unassembled WGS sequence"/>
</dbReference>
<dbReference type="NCBIfam" id="TIGR00125">
    <property type="entry name" value="cyt_tran_rel"/>
    <property type="match status" value="1"/>
</dbReference>
<evidence type="ECO:0000256" key="7">
    <source>
        <dbReference type="ARBA" id="ARBA00022741"/>
    </source>
</evidence>
<evidence type="ECO:0000313" key="14">
    <source>
        <dbReference type="Proteomes" id="UP001139971"/>
    </source>
</evidence>
<proteinExistence type="inferred from homology"/>
<evidence type="ECO:0000259" key="12">
    <source>
        <dbReference type="Pfam" id="PF01467"/>
    </source>
</evidence>
<dbReference type="EMBL" id="JAOVZO020000003">
    <property type="protein sequence ID" value="MDC8011903.1"/>
    <property type="molecule type" value="Genomic_DNA"/>
</dbReference>
<comment type="caution">
    <text evidence="13">The sequence shown here is derived from an EMBL/GenBank/DDBJ whole genome shotgun (WGS) entry which is preliminary data.</text>
</comment>
<evidence type="ECO:0000256" key="4">
    <source>
        <dbReference type="ARBA" id="ARBA00022642"/>
    </source>
</evidence>
<gene>
    <name evidence="11 13" type="primary">nadD</name>
    <name evidence="13" type="ORF">OD750_005010</name>
</gene>
<protein>
    <recommendedName>
        <fullName evidence="11">Probable nicotinate-nucleotide adenylyltransferase</fullName>
        <ecNumber evidence="11">2.7.7.18</ecNumber>
    </recommendedName>
    <alternativeName>
        <fullName evidence="11">Deamido-NAD(+) diphosphorylase</fullName>
    </alternativeName>
    <alternativeName>
        <fullName evidence="11">Deamido-NAD(+) pyrophosphorylase</fullName>
    </alternativeName>
    <alternativeName>
        <fullName evidence="11">Nicotinate mononucleotide adenylyltransferase</fullName>
        <shortName evidence="11">NaMN adenylyltransferase</shortName>
    </alternativeName>
</protein>
<comment type="function">
    <text evidence="1 11">Catalyzes the reversible adenylation of nicotinate mononucleotide (NaMN) to nicotinic acid adenine dinucleotide (NaAD).</text>
</comment>
<dbReference type="GO" id="GO:0009435">
    <property type="term" value="P:NAD+ biosynthetic process"/>
    <property type="evidence" value="ECO:0007669"/>
    <property type="project" value="UniProtKB-UniRule"/>
</dbReference>
<dbReference type="NCBIfam" id="TIGR00482">
    <property type="entry name" value="nicotinate (nicotinamide) nucleotide adenylyltransferase"/>
    <property type="match status" value="1"/>
</dbReference>
<evidence type="ECO:0000256" key="10">
    <source>
        <dbReference type="ARBA" id="ARBA00048721"/>
    </source>
</evidence>
<keyword evidence="6 11" id="KW-0548">Nucleotidyltransferase</keyword>
<keyword evidence="7 11" id="KW-0547">Nucleotide-binding</keyword>
<dbReference type="RefSeq" id="WP_263543171.1">
    <property type="nucleotide sequence ID" value="NZ_JAOVZO020000003.1"/>
</dbReference>
<feature type="domain" description="Cytidyltransferase-like" evidence="12">
    <location>
        <begin position="6"/>
        <end position="184"/>
    </location>
</feature>
<dbReference type="InterPro" id="IPR004821">
    <property type="entry name" value="Cyt_trans-like"/>
</dbReference>
<reference evidence="13" key="1">
    <citation type="submission" date="2023-02" db="EMBL/GenBank/DDBJ databases">
        <title>Tahibacter soli sp. nov. isolated from soil.</title>
        <authorList>
            <person name="Baek J.H."/>
            <person name="Lee J.K."/>
            <person name="Choi D.G."/>
            <person name="Jeon C.O."/>
        </authorList>
    </citation>
    <scope>NUCLEOTIDE SEQUENCE</scope>
    <source>
        <strain evidence="13">BL</strain>
    </source>
</reference>
<dbReference type="AlphaFoldDB" id="A0A9X3YJE0"/>
<dbReference type="GO" id="GO:0004515">
    <property type="term" value="F:nicotinate-nucleotide adenylyltransferase activity"/>
    <property type="evidence" value="ECO:0007669"/>
    <property type="project" value="UniProtKB-UniRule"/>
</dbReference>
<evidence type="ECO:0000256" key="6">
    <source>
        <dbReference type="ARBA" id="ARBA00022695"/>
    </source>
</evidence>
<evidence type="ECO:0000256" key="11">
    <source>
        <dbReference type="HAMAP-Rule" id="MF_00244"/>
    </source>
</evidence>
<keyword evidence="5 11" id="KW-0808">Transferase</keyword>
<keyword evidence="4 11" id="KW-0662">Pyridine nucleotide biosynthesis</keyword>
<dbReference type="PANTHER" id="PTHR39321:SF3">
    <property type="entry name" value="PHOSPHOPANTETHEINE ADENYLYLTRANSFERASE"/>
    <property type="match status" value="1"/>
</dbReference>
<dbReference type="EC" id="2.7.7.18" evidence="11"/>
<evidence type="ECO:0000256" key="1">
    <source>
        <dbReference type="ARBA" id="ARBA00002324"/>
    </source>
</evidence>
<evidence type="ECO:0000256" key="2">
    <source>
        <dbReference type="ARBA" id="ARBA00005019"/>
    </source>
</evidence>
<dbReference type="InterPro" id="IPR014729">
    <property type="entry name" value="Rossmann-like_a/b/a_fold"/>
</dbReference>
<dbReference type="Pfam" id="PF01467">
    <property type="entry name" value="CTP_transf_like"/>
    <property type="match status" value="1"/>
</dbReference>
<keyword evidence="9 11" id="KW-0520">NAD</keyword>
<accession>A0A9X3YJE0</accession>
<dbReference type="CDD" id="cd02165">
    <property type="entry name" value="NMNAT"/>
    <property type="match status" value="1"/>
</dbReference>
<sequence>MRALALFGGTFDPVHYGHLRSAWEAAELLDADVALMPASVPPHRPQPFAPAGARVEMLEAALAGQSRLTVDERELRRDGPSYTVDTLRELRGEVGPRRALVLIVGIDAFAGLPTWHEWRALFDLAHIAVLARPGHEPAFTAELDAEFARRRAAPDSAWRESPAGAIVPLAVTPLEISATDIRRRIGAGEEPRFLLPEAVWARIRAQGWYRR</sequence>
<dbReference type="HAMAP" id="MF_00244">
    <property type="entry name" value="NaMN_adenylyltr"/>
    <property type="match status" value="1"/>
</dbReference>
<evidence type="ECO:0000256" key="8">
    <source>
        <dbReference type="ARBA" id="ARBA00022840"/>
    </source>
</evidence>
<evidence type="ECO:0000313" key="13">
    <source>
        <dbReference type="EMBL" id="MDC8011903.1"/>
    </source>
</evidence>
<keyword evidence="14" id="KW-1185">Reference proteome</keyword>